<feature type="region of interest" description="Disordered" evidence="1">
    <location>
        <begin position="267"/>
        <end position="290"/>
    </location>
</feature>
<gene>
    <name evidence="3" type="ORF">SPSK_03940</name>
</gene>
<evidence type="ECO:0000313" key="4">
    <source>
        <dbReference type="Proteomes" id="UP000033710"/>
    </source>
</evidence>
<feature type="compositionally biased region" description="Basic residues" evidence="1">
    <location>
        <begin position="772"/>
        <end position="781"/>
    </location>
</feature>
<feature type="compositionally biased region" description="Polar residues" evidence="1">
    <location>
        <begin position="605"/>
        <end position="620"/>
    </location>
</feature>
<feature type="region of interest" description="Disordered" evidence="1">
    <location>
        <begin position="168"/>
        <end position="188"/>
    </location>
</feature>
<accession>A0A0F2M049</accession>
<dbReference type="VEuPathDB" id="FungiDB:SPSK_03940"/>
<reference evidence="3 4" key="2">
    <citation type="journal article" date="2015" name="Eukaryot. Cell">
        <title>Asexual propagation of a virulent clone complex in a human and feline outbreak of sporotrichosis.</title>
        <authorList>
            <person name="Teixeira Mde M."/>
            <person name="Rodrigues A.M."/>
            <person name="Tsui C.K."/>
            <person name="de Almeida L.G."/>
            <person name="Van Diepeningen A.D."/>
            <person name="van den Ende B.G."/>
            <person name="Fernandes G.F."/>
            <person name="Kano R."/>
            <person name="Hamelin R.C."/>
            <person name="Lopes-Bezerra L.M."/>
            <person name="Vasconcelos A.T."/>
            <person name="de Hoog S."/>
            <person name="de Camargo Z.P."/>
            <person name="Felipe M.S."/>
        </authorList>
    </citation>
    <scope>NUCLEOTIDE SEQUENCE [LARGE SCALE GENOMIC DNA]</scope>
    <source>
        <strain evidence="3 4">1099-18</strain>
    </source>
</reference>
<evidence type="ECO:0000256" key="2">
    <source>
        <dbReference type="SAM" id="Phobius"/>
    </source>
</evidence>
<feature type="transmembrane region" description="Helical" evidence="2">
    <location>
        <begin position="1001"/>
        <end position="1022"/>
    </location>
</feature>
<keyword evidence="2" id="KW-0812">Transmembrane</keyword>
<feature type="region of interest" description="Disordered" evidence="1">
    <location>
        <begin position="713"/>
        <end position="733"/>
    </location>
</feature>
<feature type="region of interest" description="Disordered" evidence="1">
    <location>
        <begin position="800"/>
        <end position="842"/>
    </location>
</feature>
<feature type="compositionally biased region" description="Polar residues" evidence="1">
    <location>
        <begin position="320"/>
        <end position="333"/>
    </location>
</feature>
<evidence type="ECO:0000256" key="1">
    <source>
        <dbReference type="SAM" id="MobiDB-lite"/>
    </source>
</evidence>
<dbReference type="OrthoDB" id="5353066at2759"/>
<feature type="region of interest" description="Disordered" evidence="1">
    <location>
        <begin position="753"/>
        <end position="781"/>
    </location>
</feature>
<dbReference type="GeneID" id="27666032"/>
<feature type="region of interest" description="Disordered" evidence="1">
    <location>
        <begin position="453"/>
        <end position="486"/>
    </location>
</feature>
<feature type="region of interest" description="Disordered" evidence="1">
    <location>
        <begin position="604"/>
        <end position="639"/>
    </location>
</feature>
<dbReference type="EMBL" id="AXCR01000010">
    <property type="protein sequence ID" value="KJR83082.1"/>
    <property type="molecule type" value="Genomic_DNA"/>
</dbReference>
<comment type="caution">
    <text evidence="3">The sequence shown here is derived from an EMBL/GenBank/DDBJ whole genome shotgun (WGS) entry which is preliminary data.</text>
</comment>
<proteinExistence type="predicted"/>
<dbReference type="Proteomes" id="UP000033710">
    <property type="component" value="Unassembled WGS sequence"/>
</dbReference>
<keyword evidence="2" id="KW-1133">Transmembrane helix</keyword>
<dbReference type="RefSeq" id="XP_016585758.1">
    <property type="nucleotide sequence ID" value="XM_016730755.1"/>
</dbReference>
<feature type="compositionally biased region" description="Polar residues" evidence="1">
    <location>
        <begin position="758"/>
        <end position="771"/>
    </location>
</feature>
<reference evidence="3 4" key="1">
    <citation type="journal article" date="2014" name="BMC Genomics">
        <title>Comparative genomics of the major fungal agents of human and animal Sporotrichosis: Sporothrix schenckii and Sporothrix brasiliensis.</title>
        <authorList>
            <person name="Teixeira M.M."/>
            <person name="de Almeida L.G."/>
            <person name="Kubitschek-Barreira P."/>
            <person name="Alves F.L."/>
            <person name="Kioshima E.S."/>
            <person name="Abadio A.K."/>
            <person name="Fernandes L."/>
            <person name="Derengowski L.S."/>
            <person name="Ferreira K.S."/>
            <person name="Souza R.C."/>
            <person name="Ruiz J.C."/>
            <person name="de Andrade N.C."/>
            <person name="Paes H.C."/>
            <person name="Nicola A.M."/>
            <person name="Albuquerque P."/>
            <person name="Gerber A.L."/>
            <person name="Martins V.P."/>
            <person name="Peconick L.D."/>
            <person name="Neto A.V."/>
            <person name="Chaucanez C.B."/>
            <person name="Silva P.A."/>
            <person name="Cunha O.L."/>
            <person name="de Oliveira F.F."/>
            <person name="dos Santos T.C."/>
            <person name="Barros A.L."/>
            <person name="Soares M.A."/>
            <person name="de Oliveira L.M."/>
            <person name="Marini M.M."/>
            <person name="Villalobos-Duno H."/>
            <person name="Cunha M.M."/>
            <person name="de Hoog S."/>
            <person name="da Silveira J.F."/>
            <person name="Henrissat B."/>
            <person name="Nino-Vega G.A."/>
            <person name="Cisalpino P.S."/>
            <person name="Mora-Montes H.M."/>
            <person name="Almeida S.R."/>
            <person name="Stajich J.E."/>
            <person name="Lopes-Bezerra L.M."/>
            <person name="Vasconcelos A.T."/>
            <person name="Felipe M.S."/>
        </authorList>
    </citation>
    <scope>NUCLEOTIDE SEQUENCE [LARGE SCALE GENOMIC DNA]</scope>
    <source>
        <strain evidence="3 4">1099-18</strain>
    </source>
</reference>
<feature type="transmembrane region" description="Helical" evidence="2">
    <location>
        <begin position="956"/>
        <end position="976"/>
    </location>
</feature>
<feature type="region of interest" description="Disordered" evidence="1">
    <location>
        <begin position="313"/>
        <end position="339"/>
    </location>
</feature>
<keyword evidence="2" id="KW-0472">Membrane</keyword>
<evidence type="ECO:0000313" key="3">
    <source>
        <dbReference type="EMBL" id="KJR83082.1"/>
    </source>
</evidence>
<dbReference type="KEGG" id="ssck:SPSK_03940"/>
<feature type="region of interest" description="Disordered" evidence="1">
    <location>
        <begin position="380"/>
        <end position="404"/>
    </location>
</feature>
<name>A0A0F2M049_SPOSC</name>
<protein>
    <submittedName>
        <fullName evidence="3">Uncharacterized protein</fullName>
    </submittedName>
</protein>
<organism evidence="3 4">
    <name type="scientific">Sporothrix schenckii 1099-18</name>
    <dbReference type="NCBI Taxonomy" id="1397361"/>
    <lineage>
        <taxon>Eukaryota</taxon>
        <taxon>Fungi</taxon>
        <taxon>Dikarya</taxon>
        <taxon>Ascomycota</taxon>
        <taxon>Pezizomycotina</taxon>
        <taxon>Sordariomycetes</taxon>
        <taxon>Sordariomycetidae</taxon>
        <taxon>Ophiostomatales</taxon>
        <taxon>Ophiostomataceae</taxon>
        <taxon>Sporothrix</taxon>
    </lineage>
</organism>
<sequence>MAATDNSRNGLRASSFNSTFLPTKLCALPDLAPLNTDCKSSLPKGCRFRDLGEAHRSITGRSISASHGADGLIGSASCSTNNMDTNFTFLNADTVVRQEDNSTRQDFLPSPLSPSSMDLFNDLGNPEELLDKIFDRKGTRSCSPAIVTTPAFKTENCSPLVRHVSEENLSPLGAGRNSQGPDRSSDSHRAMAVYSTDTTVGRLYTQYQRHILNPLHANNSSPVPVIPHIVRARDGAVNRLGFGPNDRSSSPCGDLADRPLQSVDVQRALDGRQKTSPGDTPEDSPKRASPFLTVPTRESLLYPKPLRVQSMRVEGKRTSLHSGTAVSAAGMTTDSEEDPFRYDKDTYNIFLHPSKERDVSAALNHISGLSSHSRATLYTQDDDRPARQLPLRPPPIPKEYLGEEPFLTGPTRARSLTPESADGFYDTSVIQPNWAVERSAYEVKVVLQDVSRNPSVSGGHRSKIGQGSTMTSEKPLPPCAQNPFQSGSLCRREKENMPSSERDDWETVATTAPGFGSMRLQPPPGRELGAYNSKGAKFTGSSVADVSDDSRFNDVPFDEYASTDRIVQHPSGHEDSEESLQIHNISGINVPVMVPKHRVHRVNGYPQNPSRAYPNSQRSGSDAAAALARKVSSPFRQLNGRRTRRFSPMALQPPPFKLEKGRKRFEFRHHSQSSDRDPLFAKGGVYEFQGLSSDTGNTRSDTNNITASELGDVIDDSHSLRDSSSSQSSNGTVHSFPFPLIPLPAAARLQAVERETGTESSAADTFRVHNTASKKRARHSRRIRVPERAYPRAPTRFASVFASSSTRSSKQSNRLKKRRTLPRDLTMQSAMSSTTAGGTGATILPFGSTDTRHGGPTHMLKSAATRLRLDDLAHRFQERTRPSFTVGSSLISRSSQPRLYPWDYHARRRQRTRGTDPELQAIALQEAGSQRDLERNGVPLDPEAFITHEGRQRRQTWFYCMLAVSMFPFISVMVYLGKFDSGLSWYSKGEVGRLNTRQRRVILVVMVFQFVLWPMILGLVIWRTQQLPRLS</sequence>
<feature type="compositionally biased region" description="Low complexity" evidence="1">
    <location>
        <begin position="800"/>
        <end position="812"/>
    </location>
</feature>
<dbReference type="AlphaFoldDB" id="A0A0F2M049"/>